<dbReference type="EMBL" id="BLLF01000242">
    <property type="protein sequence ID" value="GFH09536.1"/>
    <property type="molecule type" value="Genomic_DNA"/>
</dbReference>
<organism evidence="1 2">
    <name type="scientific">Haematococcus lacustris</name>
    <name type="common">Green alga</name>
    <name type="synonym">Haematococcus pluvialis</name>
    <dbReference type="NCBI Taxonomy" id="44745"/>
    <lineage>
        <taxon>Eukaryota</taxon>
        <taxon>Viridiplantae</taxon>
        <taxon>Chlorophyta</taxon>
        <taxon>core chlorophytes</taxon>
        <taxon>Chlorophyceae</taxon>
        <taxon>CS clade</taxon>
        <taxon>Chlamydomonadales</taxon>
        <taxon>Haematococcaceae</taxon>
        <taxon>Haematococcus</taxon>
    </lineage>
</organism>
<accession>A0A699YRI2</accession>
<proteinExistence type="predicted"/>
<dbReference type="AlphaFoldDB" id="A0A699YRI2"/>
<name>A0A699YRI2_HAELA</name>
<gene>
    <name evidence="1" type="ORF">HaLaN_04702</name>
</gene>
<evidence type="ECO:0000313" key="2">
    <source>
        <dbReference type="Proteomes" id="UP000485058"/>
    </source>
</evidence>
<dbReference type="Proteomes" id="UP000485058">
    <property type="component" value="Unassembled WGS sequence"/>
</dbReference>
<reference evidence="1 2" key="1">
    <citation type="submission" date="2020-02" db="EMBL/GenBank/DDBJ databases">
        <title>Draft genome sequence of Haematococcus lacustris strain NIES-144.</title>
        <authorList>
            <person name="Morimoto D."/>
            <person name="Nakagawa S."/>
            <person name="Yoshida T."/>
            <person name="Sawayama S."/>
        </authorList>
    </citation>
    <scope>NUCLEOTIDE SEQUENCE [LARGE SCALE GENOMIC DNA]</scope>
    <source>
        <strain evidence="1 2">NIES-144</strain>
    </source>
</reference>
<comment type="caution">
    <text evidence="1">The sequence shown here is derived from an EMBL/GenBank/DDBJ whole genome shotgun (WGS) entry which is preliminary data.</text>
</comment>
<protein>
    <submittedName>
        <fullName evidence="1">Uncharacterized protein</fullName>
    </submittedName>
</protein>
<keyword evidence="2" id="KW-1185">Reference proteome</keyword>
<evidence type="ECO:0000313" key="1">
    <source>
        <dbReference type="EMBL" id="GFH09536.1"/>
    </source>
</evidence>
<sequence length="132" mass="14279">MQASKFAELLVKQREKESAVREAFVYQVERYLPLELLHKAGLLPAELPYPSVSVSGAPPSLALLTLQDTIREGGAADLEDEPLFLYSKALLRPGAPLPASEAPTPIIPALPDETEVDSGMNAGMLLLNHHPQ</sequence>